<dbReference type="OrthoDB" id="4062651at2759"/>
<keyword evidence="6 8" id="KW-1133">Transmembrane helix</keyword>
<dbReference type="InterPro" id="IPR001611">
    <property type="entry name" value="Leu-rich_rpt"/>
</dbReference>
<keyword evidence="5" id="KW-0677">Repeat</keyword>
<dbReference type="GO" id="GO:0004672">
    <property type="term" value="F:protein kinase activity"/>
    <property type="evidence" value="ECO:0007669"/>
    <property type="project" value="InterPro"/>
</dbReference>
<evidence type="ECO:0000256" key="1">
    <source>
        <dbReference type="ARBA" id="ARBA00004370"/>
    </source>
</evidence>
<dbReference type="OMA" id="HANIDDS"/>
<keyword evidence="4" id="KW-0732">Signal</keyword>
<feature type="transmembrane region" description="Helical" evidence="8">
    <location>
        <begin position="317"/>
        <end position="338"/>
    </location>
</feature>
<dbReference type="STRING" id="29655.A0A0K9NY09"/>
<evidence type="ECO:0000256" key="7">
    <source>
        <dbReference type="ARBA" id="ARBA00023136"/>
    </source>
</evidence>
<dbReference type="PANTHER" id="PTHR48007:SF37">
    <property type="entry name" value="LEUCINE-RICH REPEAT PROTEIN KINASE FAMILY PROTEIN"/>
    <property type="match status" value="1"/>
</dbReference>
<feature type="domain" description="Protein kinase" evidence="9">
    <location>
        <begin position="436"/>
        <end position="540"/>
    </location>
</feature>
<dbReference type="InterPro" id="IPR000719">
    <property type="entry name" value="Prot_kinase_dom"/>
</dbReference>
<keyword evidence="10" id="KW-0808">Transferase</keyword>
<comment type="caution">
    <text evidence="10">The sequence shown here is derived from an EMBL/GenBank/DDBJ whole genome shotgun (WGS) entry which is preliminary data.</text>
</comment>
<keyword evidence="2" id="KW-0433">Leucine-rich repeat</keyword>
<dbReference type="GO" id="GO:0016020">
    <property type="term" value="C:membrane"/>
    <property type="evidence" value="ECO:0007669"/>
    <property type="project" value="UniProtKB-SubCell"/>
</dbReference>
<dbReference type="InterPro" id="IPR046959">
    <property type="entry name" value="PRK1-6/SRF4-like"/>
</dbReference>
<evidence type="ECO:0000256" key="3">
    <source>
        <dbReference type="ARBA" id="ARBA00022692"/>
    </source>
</evidence>
<evidence type="ECO:0000256" key="5">
    <source>
        <dbReference type="ARBA" id="ARBA00022737"/>
    </source>
</evidence>
<dbReference type="Gene3D" id="3.30.200.20">
    <property type="entry name" value="Phosphorylase Kinase, domain 1"/>
    <property type="match status" value="1"/>
</dbReference>
<dbReference type="GO" id="GO:0005524">
    <property type="term" value="F:ATP binding"/>
    <property type="evidence" value="ECO:0007669"/>
    <property type="project" value="InterPro"/>
</dbReference>
<dbReference type="InterPro" id="IPR032675">
    <property type="entry name" value="LRR_dom_sf"/>
</dbReference>
<feature type="transmembrane region" description="Helical" evidence="8">
    <location>
        <begin position="12"/>
        <end position="33"/>
    </location>
</feature>
<dbReference type="Proteomes" id="UP000036987">
    <property type="component" value="Unassembled WGS sequence"/>
</dbReference>
<keyword evidence="3 8" id="KW-0812">Transmembrane</keyword>
<proteinExistence type="predicted"/>
<feature type="transmembrane region" description="Helical" evidence="8">
    <location>
        <begin position="519"/>
        <end position="539"/>
    </location>
</feature>
<dbReference type="Pfam" id="PF00560">
    <property type="entry name" value="LRR_1"/>
    <property type="match status" value="3"/>
</dbReference>
<evidence type="ECO:0000259" key="9">
    <source>
        <dbReference type="PROSITE" id="PS50011"/>
    </source>
</evidence>
<dbReference type="Pfam" id="PF00069">
    <property type="entry name" value="Pkinase"/>
    <property type="match status" value="1"/>
</dbReference>
<evidence type="ECO:0000256" key="4">
    <source>
        <dbReference type="ARBA" id="ARBA00022729"/>
    </source>
</evidence>
<comment type="subcellular location">
    <subcellularLocation>
        <location evidence="1">Membrane</location>
    </subcellularLocation>
</comment>
<evidence type="ECO:0000313" key="11">
    <source>
        <dbReference type="Proteomes" id="UP000036987"/>
    </source>
</evidence>
<dbReference type="SUPFAM" id="SSF52058">
    <property type="entry name" value="L domain-like"/>
    <property type="match status" value="1"/>
</dbReference>
<dbReference type="InterPro" id="IPR011009">
    <property type="entry name" value="Kinase-like_dom_sf"/>
</dbReference>
<dbReference type="EMBL" id="LFYR01001452">
    <property type="protein sequence ID" value="KMZ61671.1"/>
    <property type="molecule type" value="Genomic_DNA"/>
</dbReference>
<dbReference type="Gene3D" id="3.80.10.10">
    <property type="entry name" value="Ribonuclease Inhibitor"/>
    <property type="match status" value="1"/>
</dbReference>
<keyword evidence="11" id="KW-1185">Reference proteome</keyword>
<dbReference type="PANTHER" id="PTHR48007">
    <property type="entry name" value="LEUCINE-RICH REPEAT RECEPTOR-LIKE PROTEIN KINASE PXC1"/>
    <property type="match status" value="1"/>
</dbReference>
<keyword evidence="10" id="KW-0418">Kinase</keyword>
<evidence type="ECO:0000256" key="2">
    <source>
        <dbReference type="ARBA" id="ARBA00022614"/>
    </source>
</evidence>
<dbReference type="AlphaFoldDB" id="A0A0K9NY09"/>
<dbReference type="PROSITE" id="PS51450">
    <property type="entry name" value="LRR"/>
    <property type="match status" value="1"/>
</dbReference>
<name>A0A0K9NY09_ZOSMR</name>
<organism evidence="10 11">
    <name type="scientific">Zostera marina</name>
    <name type="common">Eelgrass</name>
    <dbReference type="NCBI Taxonomy" id="29655"/>
    <lineage>
        <taxon>Eukaryota</taxon>
        <taxon>Viridiplantae</taxon>
        <taxon>Streptophyta</taxon>
        <taxon>Embryophyta</taxon>
        <taxon>Tracheophyta</taxon>
        <taxon>Spermatophyta</taxon>
        <taxon>Magnoliopsida</taxon>
        <taxon>Liliopsida</taxon>
        <taxon>Zosteraceae</taxon>
        <taxon>Zostera</taxon>
    </lineage>
</organism>
<keyword evidence="10" id="KW-0675">Receptor</keyword>
<dbReference type="PROSITE" id="PS50011">
    <property type="entry name" value="PROTEIN_KINASE_DOM"/>
    <property type="match status" value="1"/>
</dbReference>
<dbReference type="FunFam" id="3.80.10.10:FF:000400">
    <property type="entry name" value="Nuclear pore complex protein NUP107"/>
    <property type="match status" value="1"/>
</dbReference>
<evidence type="ECO:0000313" key="10">
    <source>
        <dbReference type="EMBL" id="KMZ61671.1"/>
    </source>
</evidence>
<dbReference type="SUPFAM" id="SSF56112">
    <property type="entry name" value="Protein kinase-like (PK-like)"/>
    <property type="match status" value="1"/>
</dbReference>
<accession>A0A0K9NY09</accession>
<gene>
    <name evidence="10" type="ORF">ZOSMA_50G00880</name>
</gene>
<protein>
    <submittedName>
        <fullName evidence="10">Putative inactive receptor kinase</fullName>
    </submittedName>
</protein>
<evidence type="ECO:0000256" key="8">
    <source>
        <dbReference type="SAM" id="Phobius"/>
    </source>
</evidence>
<sequence length="540" mass="59318">MEWSRSGMEWSWTVGMGYFSLLVMMLTMLPLPLPVFSDNVTTSDALALLAFKSTADTNSRLRYTTTSVRYHCWWRGVQCSSGPRGRVIRFVLEGVGLKGTIGEHTLTLLDQLRVLSLKNNSLTGPIPDLSSLHNLKALFLSHNSFVGSFPPSILSLRRIQTVDLSHNNISGIIPTAAGSVMQNLHCFLVQNNRLWGSLPPFNQSTIKIFNVSTNAFSGPVPVTLFLLGLDSSALSANPDLCGRVVHRECAHYGYFFKLHPPSVSSSVASASPTEAMADDGGMLQNSMIPTTTTTATAAEVSTGGNKRPGKHKKRTSLVAGFMVFIALAFGIFGLLLTMRKKRHKPINKSFSPEKSAAAATDVTASRWEDDDDVDACNQNLMTKEEREREGERYIQDGELAAATSISEQKVRKLGKSGCLVFCAGEASMYSLEQLMKASAEMLGRGKIGSTYKAILDNRLIVSVKRLDASKLGITAKETFDRHMDTIGKLRHPNLISLRAYFQAKEERLLVYDYQSNGSLYSLIHGTLLSFFFCLVLCLCA</sequence>
<reference evidence="11" key="1">
    <citation type="journal article" date="2016" name="Nature">
        <title>The genome of the seagrass Zostera marina reveals angiosperm adaptation to the sea.</title>
        <authorList>
            <person name="Olsen J.L."/>
            <person name="Rouze P."/>
            <person name="Verhelst B."/>
            <person name="Lin Y.-C."/>
            <person name="Bayer T."/>
            <person name="Collen J."/>
            <person name="Dattolo E."/>
            <person name="De Paoli E."/>
            <person name="Dittami S."/>
            <person name="Maumus F."/>
            <person name="Michel G."/>
            <person name="Kersting A."/>
            <person name="Lauritano C."/>
            <person name="Lohaus R."/>
            <person name="Toepel M."/>
            <person name="Tonon T."/>
            <person name="Vanneste K."/>
            <person name="Amirebrahimi M."/>
            <person name="Brakel J."/>
            <person name="Bostroem C."/>
            <person name="Chovatia M."/>
            <person name="Grimwood J."/>
            <person name="Jenkins J.W."/>
            <person name="Jueterbock A."/>
            <person name="Mraz A."/>
            <person name="Stam W.T."/>
            <person name="Tice H."/>
            <person name="Bornberg-Bauer E."/>
            <person name="Green P.J."/>
            <person name="Pearson G.A."/>
            <person name="Procaccini G."/>
            <person name="Duarte C.M."/>
            <person name="Schmutz J."/>
            <person name="Reusch T.B.H."/>
            <person name="Van de Peer Y."/>
        </authorList>
    </citation>
    <scope>NUCLEOTIDE SEQUENCE [LARGE SCALE GENOMIC DNA]</scope>
    <source>
        <strain evidence="11">cv. Finnish</strain>
    </source>
</reference>
<keyword evidence="7 8" id="KW-0472">Membrane</keyword>
<evidence type="ECO:0000256" key="6">
    <source>
        <dbReference type="ARBA" id="ARBA00022989"/>
    </source>
</evidence>